<dbReference type="GO" id="GO:0071897">
    <property type="term" value="P:DNA biosynthetic process"/>
    <property type="evidence" value="ECO:0007669"/>
    <property type="project" value="UniProtKB-ARBA"/>
</dbReference>
<gene>
    <name evidence="2" type="ORF">PARMNEM_LOCUS18367</name>
</gene>
<protein>
    <recommendedName>
        <fullName evidence="1">Reverse transcriptase domain-containing protein</fullName>
    </recommendedName>
</protein>
<organism evidence="2 3">
    <name type="scientific">Parnassius mnemosyne</name>
    <name type="common">clouded apollo</name>
    <dbReference type="NCBI Taxonomy" id="213953"/>
    <lineage>
        <taxon>Eukaryota</taxon>
        <taxon>Metazoa</taxon>
        <taxon>Ecdysozoa</taxon>
        <taxon>Arthropoda</taxon>
        <taxon>Hexapoda</taxon>
        <taxon>Insecta</taxon>
        <taxon>Pterygota</taxon>
        <taxon>Neoptera</taxon>
        <taxon>Endopterygota</taxon>
        <taxon>Lepidoptera</taxon>
        <taxon>Glossata</taxon>
        <taxon>Ditrysia</taxon>
        <taxon>Papilionoidea</taxon>
        <taxon>Papilionidae</taxon>
        <taxon>Parnassiinae</taxon>
        <taxon>Parnassini</taxon>
        <taxon>Parnassius</taxon>
        <taxon>Driopa</taxon>
    </lineage>
</organism>
<evidence type="ECO:0000259" key="1">
    <source>
        <dbReference type="Pfam" id="PF00078"/>
    </source>
</evidence>
<dbReference type="InterPro" id="IPR043502">
    <property type="entry name" value="DNA/RNA_pol_sf"/>
</dbReference>
<dbReference type="SUPFAM" id="SSF56672">
    <property type="entry name" value="DNA/RNA polymerases"/>
    <property type="match status" value="1"/>
</dbReference>
<dbReference type="Gene3D" id="3.10.10.10">
    <property type="entry name" value="HIV Type 1 Reverse Transcriptase, subunit A, domain 1"/>
    <property type="match status" value="1"/>
</dbReference>
<dbReference type="AlphaFoldDB" id="A0AAV1M114"/>
<keyword evidence="3" id="KW-1185">Reference proteome</keyword>
<dbReference type="PANTHER" id="PTHR24559:SF435">
    <property type="entry name" value="RIBONUCLEASE H"/>
    <property type="match status" value="1"/>
</dbReference>
<proteinExistence type="predicted"/>
<dbReference type="InterPro" id="IPR053134">
    <property type="entry name" value="RNA-dir_DNA_polymerase"/>
</dbReference>
<accession>A0AAV1M114</accession>
<comment type="caution">
    <text evidence="2">The sequence shown here is derived from an EMBL/GenBank/DDBJ whole genome shotgun (WGS) entry which is preliminary data.</text>
</comment>
<dbReference type="Proteomes" id="UP001314205">
    <property type="component" value="Unassembled WGS sequence"/>
</dbReference>
<dbReference type="EMBL" id="CAVLGL010000115">
    <property type="protein sequence ID" value="CAK1599491.1"/>
    <property type="molecule type" value="Genomic_DNA"/>
</dbReference>
<evidence type="ECO:0000313" key="3">
    <source>
        <dbReference type="Proteomes" id="UP001314205"/>
    </source>
</evidence>
<sequence length="74" mass="8508">MVIDYRRLNENTIDDKYPLPNITDHFDKLGKSVYFSTLDLASGYHQLEVNEADRPKTAFTLNPVTMNSNACRLD</sequence>
<dbReference type="InterPro" id="IPR000477">
    <property type="entry name" value="RT_dom"/>
</dbReference>
<feature type="domain" description="Reverse transcriptase" evidence="1">
    <location>
        <begin position="3"/>
        <end position="64"/>
    </location>
</feature>
<name>A0AAV1M114_9NEOP</name>
<dbReference type="Gene3D" id="3.30.70.270">
    <property type="match status" value="1"/>
</dbReference>
<reference evidence="2 3" key="1">
    <citation type="submission" date="2023-11" db="EMBL/GenBank/DDBJ databases">
        <authorList>
            <person name="Hedman E."/>
            <person name="Englund M."/>
            <person name="Stromberg M."/>
            <person name="Nyberg Akerstrom W."/>
            <person name="Nylinder S."/>
            <person name="Jareborg N."/>
            <person name="Kallberg Y."/>
            <person name="Kronander E."/>
        </authorList>
    </citation>
    <scope>NUCLEOTIDE SEQUENCE [LARGE SCALE GENOMIC DNA]</scope>
</reference>
<dbReference type="InterPro" id="IPR043128">
    <property type="entry name" value="Rev_trsase/Diguanyl_cyclase"/>
</dbReference>
<evidence type="ECO:0000313" key="2">
    <source>
        <dbReference type="EMBL" id="CAK1599491.1"/>
    </source>
</evidence>
<dbReference type="PANTHER" id="PTHR24559">
    <property type="entry name" value="TRANSPOSON TY3-I GAG-POL POLYPROTEIN"/>
    <property type="match status" value="1"/>
</dbReference>
<dbReference type="Pfam" id="PF00078">
    <property type="entry name" value="RVT_1"/>
    <property type="match status" value="1"/>
</dbReference>